<sequence length="173" mass="20201">MHSLIAEVFEPQTWLEERVYELLELHGIRQPREIRVSELCSAYGIELWDIAGRSRAHPHPYLPGRFVIAVDHSLPLPQRREKIAHELGHLLLHEGMQPWGKDAMIDWQEAQANHFAEHLLMPYPMFGPLLENCSRYEAPSRLAAIFRVPLSLAQKRFDRLLSRMYAKGHPLIW</sequence>
<keyword evidence="5" id="KW-1185">Reference proteome</keyword>
<dbReference type="KEGG" id="bcop:JD108_17720"/>
<reference evidence="3" key="2">
    <citation type="submission" date="2021-04" db="EMBL/GenBank/DDBJ databases">
        <title>Brevibacillus composti FJAT-54423, complete genome.</title>
        <authorList>
            <person name="Tang R."/>
        </authorList>
    </citation>
    <scope>NUCLEOTIDE SEQUENCE</scope>
    <source>
        <strain evidence="3">FJAT-54424</strain>
    </source>
</reference>
<reference evidence="2 4" key="1">
    <citation type="submission" date="2020-12" db="EMBL/GenBank/DDBJ databases">
        <title>strain FJAT-54423T represents a novel species of the genus Brevibacillus.</title>
        <authorList>
            <person name="Tang R."/>
        </authorList>
    </citation>
    <scope>NUCLEOTIDE SEQUENCE [LARGE SCALE GENOMIC DNA]</scope>
    <source>
        <strain evidence="2 4">FJAT-54423</strain>
    </source>
</reference>
<evidence type="ECO:0000259" key="1">
    <source>
        <dbReference type="Pfam" id="PF06114"/>
    </source>
</evidence>
<proteinExistence type="predicted"/>
<dbReference type="Pfam" id="PF06114">
    <property type="entry name" value="Peptidase_M78"/>
    <property type="match status" value="1"/>
</dbReference>
<organism evidence="2 4">
    <name type="scientific">Brevibacillus composti</name>
    <dbReference type="NCBI Taxonomy" id="2796470"/>
    <lineage>
        <taxon>Bacteria</taxon>
        <taxon>Bacillati</taxon>
        <taxon>Bacillota</taxon>
        <taxon>Bacilli</taxon>
        <taxon>Bacillales</taxon>
        <taxon>Paenibacillaceae</taxon>
        <taxon>Brevibacillus</taxon>
    </lineage>
</organism>
<dbReference type="Gene3D" id="1.10.10.2910">
    <property type="match status" value="1"/>
</dbReference>
<accession>A0A7T5EJC5</accession>
<evidence type="ECO:0000313" key="3">
    <source>
        <dbReference type="EMBL" id="QUO40785.1"/>
    </source>
</evidence>
<dbReference type="Proteomes" id="UP000595847">
    <property type="component" value="Chromosome"/>
</dbReference>
<dbReference type="EMBL" id="CP066308">
    <property type="protein sequence ID" value="QQE73702.1"/>
    <property type="molecule type" value="Genomic_DNA"/>
</dbReference>
<protein>
    <submittedName>
        <fullName evidence="2">ImmA/IrrE family metallo-endopeptidase</fullName>
    </submittedName>
</protein>
<dbReference type="InterPro" id="IPR010359">
    <property type="entry name" value="IrrE_HExxH"/>
</dbReference>
<gene>
    <name evidence="2" type="ORF">JD108_17720</name>
    <name evidence="3" type="ORF">KDJ56_17660</name>
</gene>
<evidence type="ECO:0000313" key="2">
    <source>
        <dbReference type="EMBL" id="QQE73702.1"/>
    </source>
</evidence>
<dbReference type="RefSeq" id="WP_198827304.1">
    <property type="nucleotide sequence ID" value="NZ_CP066308.1"/>
</dbReference>
<feature type="domain" description="IrrE N-terminal-like" evidence="1">
    <location>
        <begin position="59"/>
        <end position="157"/>
    </location>
</feature>
<dbReference type="Proteomes" id="UP000677234">
    <property type="component" value="Chromosome"/>
</dbReference>
<dbReference type="EMBL" id="CP073708">
    <property type="protein sequence ID" value="QUO40785.1"/>
    <property type="molecule type" value="Genomic_DNA"/>
</dbReference>
<evidence type="ECO:0000313" key="5">
    <source>
        <dbReference type="Proteomes" id="UP000677234"/>
    </source>
</evidence>
<dbReference type="AlphaFoldDB" id="A0A7T5EJC5"/>
<name>A0A7T5EJC5_9BACL</name>
<evidence type="ECO:0000313" key="4">
    <source>
        <dbReference type="Proteomes" id="UP000595847"/>
    </source>
</evidence>